<feature type="chain" id="PRO_5038526610" evidence="1">
    <location>
        <begin position="29"/>
        <end position="429"/>
    </location>
</feature>
<sequence length="429" mass="45249">MSARSVEVARVRRFLAAAAALTATLVLAPPGFASSSASIAALQVSLRAHGLYTGPVDGVPGPLTRGAIVSFQRAHGLRSDGRVDRRTRRALGALGGPLLGQRELGVGAVGWDVSALEFQLVRFGLPRASVDGRFAAATAAALTRFQSSVGLTADGIAGPRTYRALVRGPSSGTSARRHVVRAGEGFYAIAARYRVDPVRLARANGLTLASVLVPGQRLALPAGARVAAAAPAGTRSSAIATAVRHVVRPGEGFFTIAARWRVSPWDLARVNGLTLSSVLVPRQTLRLPAGAHAVAGALPASRESVRAAIDRWASAYGVDAKLARALAWMESGFQTDVVSGVGAIGVMQLLPETWEWVDAMLVGHPTPRTYEGNVQAGVRYLRWQLDQFGGDVRLALAGWYQGARAVREIGLYDDTKQFVKVVQLLYGTV</sequence>
<dbReference type="SUPFAM" id="SSF47090">
    <property type="entry name" value="PGBD-like"/>
    <property type="match status" value="2"/>
</dbReference>
<evidence type="ECO:0000256" key="1">
    <source>
        <dbReference type="SAM" id="SignalP"/>
    </source>
</evidence>
<dbReference type="InterPro" id="IPR002477">
    <property type="entry name" value="Peptidoglycan-bd-like"/>
</dbReference>
<dbReference type="SUPFAM" id="SSF53955">
    <property type="entry name" value="Lysozyme-like"/>
    <property type="match status" value="1"/>
</dbReference>
<gene>
    <name evidence="3" type="ORF">Gocc_1076</name>
</gene>
<dbReference type="Pfam" id="PF01476">
    <property type="entry name" value="LysM"/>
    <property type="match status" value="2"/>
</dbReference>
<dbReference type="AlphaFoldDB" id="A0A7M2YZI4"/>
<organism evidence="3 4">
    <name type="scientific">Gaiella occulta</name>
    <dbReference type="NCBI Taxonomy" id="1002870"/>
    <lineage>
        <taxon>Bacteria</taxon>
        <taxon>Bacillati</taxon>
        <taxon>Actinomycetota</taxon>
        <taxon>Thermoleophilia</taxon>
        <taxon>Gaiellales</taxon>
        <taxon>Gaiellaceae</taxon>
        <taxon>Gaiella</taxon>
    </lineage>
</organism>
<keyword evidence="4" id="KW-1185">Reference proteome</keyword>
<keyword evidence="1" id="KW-0732">Signal</keyword>
<evidence type="ECO:0000259" key="2">
    <source>
        <dbReference type="PROSITE" id="PS51782"/>
    </source>
</evidence>
<evidence type="ECO:0000313" key="3">
    <source>
        <dbReference type="EMBL" id="RDI75278.1"/>
    </source>
</evidence>
<dbReference type="Gene3D" id="1.10.101.10">
    <property type="entry name" value="PGBD-like superfamily/PGBD"/>
    <property type="match status" value="2"/>
</dbReference>
<feature type="domain" description="LysM" evidence="2">
    <location>
        <begin position="176"/>
        <end position="220"/>
    </location>
</feature>
<evidence type="ECO:0000313" key="4">
    <source>
        <dbReference type="Proteomes" id="UP000254134"/>
    </source>
</evidence>
<dbReference type="EMBL" id="QQZY01000002">
    <property type="protein sequence ID" value="RDI75278.1"/>
    <property type="molecule type" value="Genomic_DNA"/>
</dbReference>
<dbReference type="InterPro" id="IPR023346">
    <property type="entry name" value="Lysozyme-like_dom_sf"/>
</dbReference>
<accession>A0A7M2YZI4</accession>
<dbReference type="PANTHER" id="PTHR37423:SF2">
    <property type="entry name" value="MEMBRANE-BOUND LYTIC MUREIN TRANSGLYCOSYLASE C"/>
    <property type="match status" value="1"/>
</dbReference>
<dbReference type="PANTHER" id="PTHR37423">
    <property type="entry name" value="SOLUBLE LYTIC MUREIN TRANSGLYCOSYLASE-RELATED"/>
    <property type="match status" value="1"/>
</dbReference>
<dbReference type="InterPro" id="IPR036779">
    <property type="entry name" value="LysM_dom_sf"/>
</dbReference>
<dbReference type="Gene3D" id="3.10.350.10">
    <property type="entry name" value="LysM domain"/>
    <property type="match status" value="2"/>
</dbReference>
<dbReference type="InterPro" id="IPR018392">
    <property type="entry name" value="LysM"/>
</dbReference>
<dbReference type="Pfam" id="PF01471">
    <property type="entry name" value="PG_binding_1"/>
    <property type="match status" value="2"/>
</dbReference>
<feature type="domain" description="LysM" evidence="2">
    <location>
        <begin position="243"/>
        <end position="287"/>
    </location>
</feature>
<dbReference type="Pfam" id="PF01464">
    <property type="entry name" value="SLT"/>
    <property type="match status" value="1"/>
</dbReference>
<dbReference type="OrthoDB" id="5244690at2"/>
<dbReference type="InterPro" id="IPR036365">
    <property type="entry name" value="PGBD-like_sf"/>
</dbReference>
<dbReference type="InterPro" id="IPR036366">
    <property type="entry name" value="PGBDSf"/>
</dbReference>
<dbReference type="SUPFAM" id="SSF54106">
    <property type="entry name" value="LysM domain"/>
    <property type="match status" value="1"/>
</dbReference>
<name>A0A7M2YZI4_9ACTN</name>
<comment type="caution">
    <text evidence="3">The sequence shown here is derived from an EMBL/GenBank/DDBJ whole genome shotgun (WGS) entry which is preliminary data.</text>
</comment>
<dbReference type="InterPro" id="IPR008258">
    <property type="entry name" value="Transglycosylase_SLT_dom_1"/>
</dbReference>
<dbReference type="Proteomes" id="UP000254134">
    <property type="component" value="Unassembled WGS sequence"/>
</dbReference>
<protein>
    <submittedName>
        <fullName evidence="3">SLT domain-containing Transglycosylase</fullName>
    </submittedName>
</protein>
<dbReference type="PROSITE" id="PS51782">
    <property type="entry name" value="LYSM"/>
    <property type="match status" value="2"/>
</dbReference>
<reference evidence="4" key="2">
    <citation type="journal article" date="2019" name="MicrobiologyOpen">
        <title>High-quality draft genome sequence of Gaiella occulta isolated from a 150 meter deep mineral water borehole and comparison with the genome sequences of other deep-branching lineages of the phylum Actinobacteria.</title>
        <authorList>
            <person name="Severino R."/>
            <person name="Froufe H.J.C."/>
            <person name="Barroso C."/>
            <person name="Albuquerque L."/>
            <person name="Lobo-da-Cunha A."/>
            <person name="da Costa M.S."/>
            <person name="Egas C."/>
        </authorList>
    </citation>
    <scope>NUCLEOTIDE SEQUENCE [LARGE SCALE GENOMIC DNA]</scope>
    <source>
        <strain evidence="4">F2-233</strain>
    </source>
</reference>
<proteinExistence type="predicted"/>
<reference evidence="3 4" key="1">
    <citation type="submission" date="2018-07" db="EMBL/GenBank/DDBJ databases">
        <title>High-quality-draft genome sequence of Gaiella occulta.</title>
        <authorList>
            <person name="Severino R."/>
            <person name="Froufe H.J.C."/>
            <person name="Rainey F.A."/>
            <person name="Barroso C."/>
            <person name="Albuquerque L."/>
            <person name="Lobo-Da-Cunha A."/>
            <person name="Da Costa M.S."/>
            <person name="Egas C."/>
        </authorList>
    </citation>
    <scope>NUCLEOTIDE SEQUENCE [LARGE SCALE GENOMIC DNA]</scope>
    <source>
        <strain evidence="3 4">F2-233</strain>
    </source>
</reference>
<feature type="signal peptide" evidence="1">
    <location>
        <begin position="1"/>
        <end position="28"/>
    </location>
</feature>
<dbReference type="SMART" id="SM00257">
    <property type="entry name" value="LysM"/>
    <property type="match status" value="2"/>
</dbReference>
<dbReference type="CDD" id="cd00118">
    <property type="entry name" value="LysM"/>
    <property type="match status" value="2"/>
</dbReference>
<dbReference type="Gene3D" id="1.10.530.10">
    <property type="match status" value="1"/>
</dbReference>